<dbReference type="FunFam" id="3.30.200.20:FF:000052">
    <property type="entry name" value="Serine/threonine-protein kinase RIO2"/>
    <property type="match status" value="1"/>
</dbReference>
<dbReference type="SUPFAM" id="SSF56112">
    <property type="entry name" value="Protein kinase-like (PK-like)"/>
    <property type="match status" value="1"/>
</dbReference>
<dbReference type="Proteomes" id="UP000238350">
    <property type="component" value="Unassembled WGS sequence"/>
</dbReference>
<dbReference type="InterPro" id="IPR000687">
    <property type="entry name" value="RIO_kinase"/>
</dbReference>
<evidence type="ECO:0000256" key="11">
    <source>
        <dbReference type="ARBA" id="ARBA00047899"/>
    </source>
</evidence>
<evidence type="ECO:0000256" key="1">
    <source>
        <dbReference type="ARBA" id="ARBA00001946"/>
    </source>
</evidence>
<organism evidence="17 18">
    <name type="scientific">Wickerhamiella sorbophila</name>
    <dbReference type="NCBI Taxonomy" id="45607"/>
    <lineage>
        <taxon>Eukaryota</taxon>
        <taxon>Fungi</taxon>
        <taxon>Dikarya</taxon>
        <taxon>Ascomycota</taxon>
        <taxon>Saccharomycotina</taxon>
        <taxon>Dipodascomycetes</taxon>
        <taxon>Dipodascales</taxon>
        <taxon>Trichomonascaceae</taxon>
        <taxon>Wickerhamiella</taxon>
    </lineage>
</organism>
<dbReference type="Gene3D" id="1.10.10.10">
    <property type="entry name" value="Winged helix-like DNA-binding domain superfamily/Winged helix DNA-binding domain"/>
    <property type="match status" value="1"/>
</dbReference>
<evidence type="ECO:0000256" key="15">
    <source>
        <dbReference type="SAM" id="MobiDB-lite"/>
    </source>
</evidence>
<evidence type="ECO:0000256" key="2">
    <source>
        <dbReference type="ARBA" id="ARBA00009196"/>
    </source>
</evidence>
<evidence type="ECO:0000256" key="13">
    <source>
        <dbReference type="ARBA" id="ARBA00068353"/>
    </source>
</evidence>
<proteinExistence type="inferred from homology"/>
<comment type="catalytic activity">
    <reaction evidence="11">
        <text>L-threonyl-[protein] + ATP = O-phospho-L-threonyl-[protein] + ADP + H(+)</text>
        <dbReference type="Rhea" id="RHEA:46608"/>
        <dbReference type="Rhea" id="RHEA-COMP:11060"/>
        <dbReference type="Rhea" id="RHEA-COMP:11605"/>
        <dbReference type="ChEBI" id="CHEBI:15378"/>
        <dbReference type="ChEBI" id="CHEBI:30013"/>
        <dbReference type="ChEBI" id="CHEBI:30616"/>
        <dbReference type="ChEBI" id="CHEBI:61977"/>
        <dbReference type="ChEBI" id="CHEBI:456216"/>
        <dbReference type="EC" id="2.7.11.1"/>
    </reaction>
</comment>
<evidence type="ECO:0000256" key="8">
    <source>
        <dbReference type="ARBA" id="ARBA00022777"/>
    </source>
</evidence>
<dbReference type="FunFam" id="1.10.10.10:FF:000053">
    <property type="entry name" value="Serine/threonine-protein kinase RIO2"/>
    <property type="match status" value="1"/>
</dbReference>
<keyword evidence="18" id="KW-1185">Reference proteome</keyword>
<keyword evidence="8 17" id="KW-0418">Kinase</keyword>
<dbReference type="GeneID" id="36518276"/>
<dbReference type="GO" id="GO:0005634">
    <property type="term" value="C:nucleus"/>
    <property type="evidence" value="ECO:0007669"/>
    <property type="project" value="TreeGrafter"/>
</dbReference>
<dbReference type="EMBL" id="NDIQ01000022">
    <property type="protein sequence ID" value="PRT56908.1"/>
    <property type="molecule type" value="Genomic_DNA"/>
</dbReference>
<evidence type="ECO:0000259" key="16">
    <source>
        <dbReference type="SMART" id="SM00090"/>
    </source>
</evidence>
<dbReference type="Gene3D" id="3.30.200.20">
    <property type="entry name" value="Phosphorylase Kinase, domain 1"/>
    <property type="match status" value="1"/>
</dbReference>
<dbReference type="Gene3D" id="1.10.510.10">
    <property type="entry name" value="Transferase(Phosphotransferase) domain 1"/>
    <property type="match status" value="1"/>
</dbReference>
<dbReference type="SUPFAM" id="SSF46785">
    <property type="entry name" value="Winged helix' DNA-binding domain"/>
    <property type="match status" value="1"/>
</dbReference>
<gene>
    <name evidence="17" type="ORF">B9G98_04528</name>
</gene>
<feature type="domain" description="RIO kinase" evidence="16">
    <location>
        <begin position="66"/>
        <end position="300"/>
    </location>
</feature>
<sequence>MKLDTSHMRYLSKSDFRVLTSIEMGSKNHDIVPTPLIHSISGIKNASLVNKCISNLAKIKLISRVRNAKYDGFRLSYKGYDYLALKAMVQRESLYAVGVQIGIGKESDIFSVANKNGETLCLKVHRLGRISFRTVKNSRDYLGKRQSASWMYLSRLAAEKEYKFMQVLYDAGFSVPKPIDNSRHHVLMSLIDGMAMLKLREHDDPERLYNLLMNFIRRLASQGLIHCDFNEFNIMIREYDPEEPEREAVVIDFPQCVSIDHKDAKEYFERDVNCIRLFFENKFGYVGDYPKWEEVERVGHLDVEANASGNDRKAYRELEKYMKQQLAEKEEEGKFDEDGSEEDEFEEDEDSEEEQELEEEDLADQVNDLKLT</sequence>
<keyword evidence="7" id="KW-0547">Nucleotide-binding</keyword>
<dbReference type="Pfam" id="PF09202">
    <property type="entry name" value="Rio2_N"/>
    <property type="match status" value="1"/>
</dbReference>
<dbReference type="GO" id="GO:0046872">
    <property type="term" value="F:metal ion binding"/>
    <property type="evidence" value="ECO:0007669"/>
    <property type="project" value="UniProtKB-KW"/>
</dbReference>
<dbReference type="SMART" id="SM00090">
    <property type="entry name" value="RIO"/>
    <property type="match status" value="1"/>
</dbReference>
<keyword evidence="10" id="KW-0460">Magnesium</keyword>
<evidence type="ECO:0000256" key="6">
    <source>
        <dbReference type="ARBA" id="ARBA00022723"/>
    </source>
</evidence>
<dbReference type="GO" id="GO:0005829">
    <property type="term" value="C:cytosol"/>
    <property type="evidence" value="ECO:0007669"/>
    <property type="project" value="TreeGrafter"/>
</dbReference>
<dbReference type="PANTHER" id="PTHR45852">
    <property type="entry name" value="SER/THR-PROTEIN KINASE RIO2"/>
    <property type="match status" value="1"/>
</dbReference>
<dbReference type="RefSeq" id="XP_024666853.1">
    <property type="nucleotide sequence ID" value="XM_024811085.1"/>
</dbReference>
<keyword evidence="9" id="KW-0067">ATP-binding</keyword>
<dbReference type="GO" id="GO:0005524">
    <property type="term" value="F:ATP binding"/>
    <property type="evidence" value="ECO:0007669"/>
    <property type="project" value="UniProtKB-KW"/>
</dbReference>
<dbReference type="OrthoDB" id="10258631at2759"/>
<evidence type="ECO:0000256" key="10">
    <source>
        <dbReference type="ARBA" id="ARBA00022842"/>
    </source>
</evidence>
<dbReference type="GO" id="GO:0030490">
    <property type="term" value="P:maturation of SSU-rRNA"/>
    <property type="evidence" value="ECO:0007669"/>
    <property type="project" value="TreeGrafter"/>
</dbReference>
<dbReference type="InterPro" id="IPR011009">
    <property type="entry name" value="Kinase-like_dom_sf"/>
</dbReference>
<dbReference type="InterPro" id="IPR030484">
    <property type="entry name" value="Rio2"/>
</dbReference>
<dbReference type="Pfam" id="PF01163">
    <property type="entry name" value="RIO1"/>
    <property type="match status" value="1"/>
</dbReference>
<evidence type="ECO:0000256" key="14">
    <source>
        <dbReference type="ARBA" id="ARBA00068837"/>
    </source>
</evidence>
<evidence type="ECO:0000313" key="18">
    <source>
        <dbReference type="Proteomes" id="UP000238350"/>
    </source>
</evidence>
<dbReference type="CDD" id="cd05144">
    <property type="entry name" value="RIO2_C"/>
    <property type="match status" value="1"/>
</dbReference>
<accession>A0A2T0FPK4</accession>
<evidence type="ECO:0000256" key="5">
    <source>
        <dbReference type="ARBA" id="ARBA00022679"/>
    </source>
</evidence>
<dbReference type="GO" id="GO:0030688">
    <property type="term" value="C:preribosome, small subunit precursor"/>
    <property type="evidence" value="ECO:0007669"/>
    <property type="project" value="TreeGrafter"/>
</dbReference>
<feature type="region of interest" description="Disordered" evidence="15">
    <location>
        <begin position="325"/>
        <end position="372"/>
    </location>
</feature>
<dbReference type="STRING" id="45607.A0A2T0FPK4"/>
<dbReference type="GO" id="GO:0004674">
    <property type="term" value="F:protein serine/threonine kinase activity"/>
    <property type="evidence" value="ECO:0007669"/>
    <property type="project" value="UniProtKB-KW"/>
</dbReference>
<comment type="caution">
    <text evidence="17">The sequence shown here is derived from an EMBL/GenBank/DDBJ whole genome shotgun (WGS) entry which is preliminary data.</text>
</comment>
<evidence type="ECO:0000313" key="17">
    <source>
        <dbReference type="EMBL" id="PRT56908.1"/>
    </source>
</evidence>
<keyword evidence="4" id="KW-0723">Serine/threonine-protein kinase</keyword>
<dbReference type="InterPro" id="IPR036390">
    <property type="entry name" value="WH_DNA-bd_sf"/>
</dbReference>
<dbReference type="PANTHER" id="PTHR45852:SF1">
    <property type="entry name" value="SERINE_THREONINE-PROTEIN KINASE RIO2"/>
    <property type="match status" value="1"/>
</dbReference>
<dbReference type="EC" id="2.7.11.1" evidence="3"/>
<comment type="similarity">
    <text evidence="2">Belongs to the protein kinase superfamily. RIO-type Ser/Thr kinase family.</text>
</comment>
<dbReference type="AlphaFoldDB" id="A0A2T0FPK4"/>
<reference evidence="17 18" key="1">
    <citation type="submission" date="2017-04" db="EMBL/GenBank/DDBJ databases">
        <title>Genome sequencing of [Candida] sorbophila.</title>
        <authorList>
            <person name="Ahn J.O."/>
        </authorList>
    </citation>
    <scope>NUCLEOTIDE SEQUENCE [LARGE SCALE GENOMIC DNA]</scope>
    <source>
        <strain evidence="17 18">DS02</strain>
    </source>
</reference>
<evidence type="ECO:0000256" key="9">
    <source>
        <dbReference type="ARBA" id="ARBA00022840"/>
    </source>
</evidence>
<feature type="compositionally biased region" description="Acidic residues" evidence="15">
    <location>
        <begin position="333"/>
        <end position="363"/>
    </location>
</feature>
<evidence type="ECO:0000256" key="7">
    <source>
        <dbReference type="ARBA" id="ARBA00022741"/>
    </source>
</evidence>
<name>A0A2T0FPK4_9ASCO</name>
<evidence type="ECO:0000256" key="4">
    <source>
        <dbReference type="ARBA" id="ARBA00022527"/>
    </source>
</evidence>
<dbReference type="InterPro" id="IPR036388">
    <property type="entry name" value="WH-like_DNA-bd_sf"/>
</dbReference>
<evidence type="ECO:0000256" key="12">
    <source>
        <dbReference type="ARBA" id="ARBA00048679"/>
    </source>
</evidence>
<dbReference type="InterPro" id="IPR018934">
    <property type="entry name" value="RIO_dom"/>
</dbReference>
<keyword evidence="6" id="KW-0479">Metal-binding</keyword>
<comment type="catalytic activity">
    <reaction evidence="12">
        <text>L-seryl-[protein] + ATP = O-phospho-L-seryl-[protein] + ADP + H(+)</text>
        <dbReference type="Rhea" id="RHEA:17989"/>
        <dbReference type="Rhea" id="RHEA-COMP:9863"/>
        <dbReference type="Rhea" id="RHEA-COMP:11604"/>
        <dbReference type="ChEBI" id="CHEBI:15378"/>
        <dbReference type="ChEBI" id="CHEBI:29999"/>
        <dbReference type="ChEBI" id="CHEBI:30616"/>
        <dbReference type="ChEBI" id="CHEBI:83421"/>
        <dbReference type="ChEBI" id="CHEBI:456216"/>
        <dbReference type="EC" id="2.7.11.1"/>
    </reaction>
</comment>
<protein>
    <recommendedName>
        <fullName evidence="13">Serine/threonine-protein kinase RIO2</fullName>
        <ecNumber evidence="3">2.7.11.1</ecNumber>
    </recommendedName>
    <alternativeName>
        <fullName evidence="14">Serine/threonine-protein kinase rio2</fullName>
    </alternativeName>
</protein>
<comment type="cofactor">
    <cofactor evidence="1">
        <name>Mg(2+)</name>
        <dbReference type="ChEBI" id="CHEBI:18420"/>
    </cofactor>
</comment>
<evidence type="ECO:0000256" key="3">
    <source>
        <dbReference type="ARBA" id="ARBA00012513"/>
    </source>
</evidence>
<keyword evidence="5" id="KW-0808">Transferase</keyword>
<dbReference type="InterPro" id="IPR015285">
    <property type="entry name" value="RIO2_wHTH_N"/>
</dbReference>